<gene>
    <name evidence="7" type="ORF">DGD08_12430</name>
</gene>
<dbReference type="NCBIfam" id="TIGR02937">
    <property type="entry name" value="sigma70-ECF"/>
    <property type="match status" value="1"/>
</dbReference>
<reference evidence="7 8" key="1">
    <citation type="journal article" date="2018" name="Nat. Biotechnol.">
        <title>A standardized bacterial taxonomy based on genome phylogeny substantially revises the tree of life.</title>
        <authorList>
            <person name="Parks D.H."/>
            <person name="Chuvochina M."/>
            <person name="Waite D.W."/>
            <person name="Rinke C."/>
            <person name="Skarshewski A."/>
            <person name="Chaumeil P.A."/>
            <person name="Hugenholtz P."/>
        </authorList>
    </citation>
    <scope>NUCLEOTIDE SEQUENCE [LARGE SCALE GENOMIC DNA]</scope>
    <source>
        <strain evidence="7">UBA8844</strain>
    </source>
</reference>
<proteinExistence type="inferred from homology"/>
<dbReference type="CDD" id="cd06171">
    <property type="entry name" value="Sigma70_r4"/>
    <property type="match status" value="1"/>
</dbReference>
<organism evidence="7 8">
    <name type="scientific">Gemmatimonas aurantiaca</name>
    <dbReference type="NCBI Taxonomy" id="173480"/>
    <lineage>
        <taxon>Bacteria</taxon>
        <taxon>Pseudomonadati</taxon>
        <taxon>Gemmatimonadota</taxon>
        <taxon>Gemmatimonadia</taxon>
        <taxon>Gemmatimonadales</taxon>
        <taxon>Gemmatimonadaceae</taxon>
        <taxon>Gemmatimonas</taxon>
    </lineage>
</organism>
<comment type="caution">
    <text evidence="7">The sequence shown here is derived from an EMBL/GenBank/DDBJ whole genome shotgun (WGS) entry which is preliminary data.</text>
</comment>
<dbReference type="InterPro" id="IPR007627">
    <property type="entry name" value="RNA_pol_sigma70_r2"/>
</dbReference>
<dbReference type="InterPro" id="IPR013249">
    <property type="entry name" value="RNA_pol_sigma70_r4_t2"/>
</dbReference>
<dbReference type="InterPro" id="IPR013324">
    <property type="entry name" value="RNA_pol_sigma_r3/r4-like"/>
</dbReference>
<evidence type="ECO:0000313" key="8">
    <source>
        <dbReference type="Proteomes" id="UP000264071"/>
    </source>
</evidence>
<dbReference type="EMBL" id="DPIY01000010">
    <property type="protein sequence ID" value="HCT58002.1"/>
    <property type="molecule type" value="Genomic_DNA"/>
</dbReference>
<dbReference type="Gene3D" id="1.10.10.10">
    <property type="entry name" value="Winged helix-like DNA-binding domain superfamily/Winged helix DNA-binding domain"/>
    <property type="match status" value="1"/>
</dbReference>
<dbReference type="NCBIfam" id="TIGR02985">
    <property type="entry name" value="Sig70_bacteroi1"/>
    <property type="match status" value="1"/>
</dbReference>
<keyword evidence="4" id="KW-0804">Transcription</keyword>
<dbReference type="SUPFAM" id="SSF88946">
    <property type="entry name" value="Sigma2 domain of RNA polymerase sigma factors"/>
    <property type="match status" value="1"/>
</dbReference>
<accession>A0A3D4VB78</accession>
<comment type="similarity">
    <text evidence="1">Belongs to the sigma-70 factor family. ECF subfamily.</text>
</comment>
<sequence>MFRAAAGYIGAVPSPDFTDDHTELTSLEAYVPRVRAGDATAYEQLFRALHVSLVTFATRYTGDTARAEELVQDVFFAIWQNRTEWSPNGSVRAYFYGAVRNRALNLRRRDALEQDWVTDTEHEGAEGILMGSVAAGVSDAEQDRADLLARAHAALDALPERCRLVMHLRWREGLSYAEIAETMGIGVKGVENQLARGLKAVRTRLLGG</sequence>
<dbReference type="Proteomes" id="UP000264071">
    <property type="component" value="Unassembled WGS sequence"/>
</dbReference>
<evidence type="ECO:0000313" key="7">
    <source>
        <dbReference type="EMBL" id="HCT58002.1"/>
    </source>
</evidence>
<evidence type="ECO:0000259" key="5">
    <source>
        <dbReference type="Pfam" id="PF04542"/>
    </source>
</evidence>
<dbReference type="InterPro" id="IPR014284">
    <property type="entry name" value="RNA_pol_sigma-70_dom"/>
</dbReference>
<dbReference type="AlphaFoldDB" id="A0A3D4VB78"/>
<dbReference type="Gene3D" id="1.10.1740.10">
    <property type="match status" value="1"/>
</dbReference>
<dbReference type="GO" id="GO:0016987">
    <property type="term" value="F:sigma factor activity"/>
    <property type="evidence" value="ECO:0007669"/>
    <property type="project" value="UniProtKB-KW"/>
</dbReference>
<dbReference type="InterPro" id="IPR039425">
    <property type="entry name" value="RNA_pol_sigma-70-like"/>
</dbReference>
<protein>
    <submittedName>
        <fullName evidence="7">RNA polymerase sigma-70 factor</fullName>
    </submittedName>
</protein>
<evidence type="ECO:0000259" key="6">
    <source>
        <dbReference type="Pfam" id="PF08281"/>
    </source>
</evidence>
<evidence type="ECO:0000256" key="2">
    <source>
        <dbReference type="ARBA" id="ARBA00023015"/>
    </source>
</evidence>
<dbReference type="PANTHER" id="PTHR43133">
    <property type="entry name" value="RNA POLYMERASE ECF-TYPE SIGMA FACTO"/>
    <property type="match status" value="1"/>
</dbReference>
<feature type="domain" description="RNA polymerase sigma-70 region 2" evidence="5">
    <location>
        <begin position="45"/>
        <end position="110"/>
    </location>
</feature>
<dbReference type="SUPFAM" id="SSF88659">
    <property type="entry name" value="Sigma3 and sigma4 domains of RNA polymerase sigma factors"/>
    <property type="match status" value="1"/>
</dbReference>
<dbReference type="InterPro" id="IPR014327">
    <property type="entry name" value="RNA_pol_sigma70_bacteroid"/>
</dbReference>
<dbReference type="InterPro" id="IPR036388">
    <property type="entry name" value="WH-like_DNA-bd_sf"/>
</dbReference>
<keyword evidence="3" id="KW-0731">Sigma factor</keyword>
<keyword evidence="2" id="KW-0805">Transcription regulation</keyword>
<dbReference type="PANTHER" id="PTHR43133:SF46">
    <property type="entry name" value="RNA POLYMERASE SIGMA-70 FACTOR ECF SUBFAMILY"/>
    <property type="match status" value="1"/>
</dbReference>
<dbReference type="GO" id="GO:0003677">
    <property type="term" value="F:DNA binding"/>
    <property type="evidence" value="ECO:0007669"/>
    <property type="project" value="InterPro"/>
</dbReference>
<evidence type="ECO:0000256" key="1">
    <source>
        <dbReference type="ARBA" id="ARBA00010641"/>
    </source>
</evidence>
<feature type="domain" description="RNA polymerase sigma factor 70 region 4 type 2" evidence="6">
    <location>
        <begin position="150"/>
        <end position="200"/>
    </location>
</feature>
<dbReference type="Pfam" id="PF04542">
    <property type="entry name" value="Sigma70_r2"/>
    <property type="match status" value="1"/>
</dbReference>
<evidence type="ECO:0000256" key="4">
    <source>
        <dbReference type="ARBA" id="ARBA00023163"/>
    </source>
</evidence>
<name>A0A3D4VB78_9BACT</name>
<dbReference type="Pfam" id="PF08281">
    <property type="entry name" value="Sigma70_r4_2"/>
    <property type="match status" value="1"/>
</dbReference>
<dbReference type="InterPro" id="IPR013325">
    <property type="entry name" value="RNA_pol_sigma_r2"/>
</dbReference>
<evidence type="ECO:0000256" key="3">
    <source>
        <dbReference type="ARBA" id="ARBA00023082"/>
    </source>
</evidence>
<dbReference type="GO" id="GO:0006352">
    <property type="term" value="P:DNA-templated transcription initiation"/>
    <property type="evidence" value="ECO:0007669"/>
    <property type="project" value="InterPro"/>
</dbReference>